<reference evidence="3 4" key="1">
    <citation type="submission" date="2018-03" db="EMBL/GenBank/DDBJ databases">
        <title>Bioinformatic expansion and discovery of thiopeptide antibiotics.</title>
        <authorList>
            <person name="Schwalen C.J."/>
            <person name="Hudson G.A."/>
            <person name="Mitchell D.A."/>
        </authorList>
    </citation>
    <scope>NUCLEOTIDE SEQUENCE [LARGE SCALE GENOMIC DNA]</scope>
    <source>
        <strain evidence="3 4">ATCC 21389</strain>
    </source>
</reference>
<evidence type="ECO:0000313" key="3">
    <source>
        <dbReference type="EMBL" id="PYC77360.1"/>
    </source>
</evidence>
<feature type="coiled-coil region" evidence="1">
    <location>
        <begin position="350"/>
        <end position="395"/>
    </location>
</feature>
<gene>
    <name evidence="3" type="ORF">C7C46_19020</name>
</gene>
<name>A0A2V4NDV5_9ACTN</name>
<keyword evidence="1" id="KW-0175">Coiled coil</keyword>
<protein>
    <submittedName>
        <fullName evidence="3">PE-PGRS family protein</fullName>
    </submittedName>
</protein>
<evidence type="ECO:0000313" key="4">
    <source>
        <dbReference type="Proteomes" id="UP000248039"/>
    </source>
</evidence>
<evidence type="ECO:0000256" key="2">
    <source>
        <dbReference type="SAM" id="MobiDB-lite"/>
    </source>
</evidence>
<sequence>MLRWSPLNERQLSLLTRIGGDGSPVTSGESELAHSARALKERGLISMPKAVGVKWRAEITDAGRFYLEHGHHPDRPAPKPKTVARSPADPVPQSRPVDQLGDKAGTRAPAIRQQPKESRTVSGPALIERVQQAGRFLTIPDPSPDERARLRRAFDAARTCAPEGYQLKYSGREKGDFYLGLLRDNGLDETEWNRIRLQRSRVITDVDAVVAALEADHSAFEVSEEVLPRVLLIVRLIAQEALSRHGDVAILKKRKQPRPLLSVHGRTWELSFKERQKHVKYVPQATGRRKTYDWQRVTPAYRSEPSGELDLQVVESPQGGYGYGGGWKTDCADTPKRSVEEQISSLFRKLKARAEEQERLQLEREAEQRRLREERERAEAERQRLAAEEKARKQRDWEAAVAAAGAKAVEASRLERFGSALERWQGAREIREFCAALDEAASRTGNEGEVRRFREWAAWGRAEADRIDPTALGSGLGVEAFETEPTADALRPFLNGWSPHRPEKEAPPAEPVQPRQQTDPWRDVSAAPQGQGWRYGPQGRAQWWRR</sequence>
<accession>A0A2V4NDV5</accession>
<dbReference type="Proteomes" id="UP000248039">
    <property type="component" value="Unassembled WGS sequence"/>
</dbReference>
<feature type="compositionally biased region" description="Basic and acidic residues" evidence="2">
    <location>
        <begin position="67"/>
        <end position="77"/>
    </location>
</feature>
<dbReference type="OrthoDB" id="3989267at2"/>
<keyword evidence="4" id="KW-1185">Reference proteome</keyword>
<dbReference type="EMBL" id="PYBW01000068">
    <property type="protein sequence ID" value="PYC77360.1"/>
    <property type="molecule type" value="Genomic_DNA"/>
</dbReference>
<proteinExistence type="predicted"/>
<organism evidence="3 4">
    <name type="scientific">Streptomyces tateyamensis</name>
    <dbReference type="NCBI Taxonomy" id="565073"/>
    <lineage>
        <taxon>Bacteria</taxon>
        <taxon>Bacillati</taxon>
        <taxon>Actinomycetota</taxon>
        <taxon>Actinomycetes</taxon>
        <taxon>Kitasatosporales</taxon>
        <taxon>Streptomycetaceae</taxon>
        <taxon>Streptomyces</taxon>
    </lineage>
</organism>
<comment type="caution">
    <text evidence="3">The sequence shown here is derived from an EMBL/GenBank/DDBJ whole genome shotgun (WGS) entry which is preliminary data.</text>
</comment>
<dbReference type="AlphaFoldDB" id="A0A2V4NDV5"/>
<feature type="region of interest" description="Disordered" evidence="2">
    <location>
        <begin position="488"/>
        <end position="546"/>
    </location>
</feature>
<evidence type="ECO:0000256" key="1">
    <source>
        <dbReference type="SAM" id="Coils"/>
    </source>
</evidence>
<feature type="region of interest" description="Disordered" evidence="2">
    <location>
        <begin position="67"/>
        <end position="122"/>
    </location>
</feature>